<evidence type="ECO:0000256" key="2">
    <source>
        <dbReference type="ARBA" id="ARBA00023315"/>
    </source>
</evidence>
<keyword evidence="2" id="KW-0012">Acyltransferase</keyword>
<dbReference type="InterPro" id="IPR016181">
    <property type="entry name" value="Acyl_CoA_acyltransferase"/>
</dbReference>
<accession>A0A4Q5J810</accession>
<keyword evidence="5" id="KW-1185">Reference proteome</keyword>
<keyword evidence="1 4" id="KW-0808">Transferase</keyword>
<dbReference type="PANTHER" id="PTHR43877">
    <property type="entry name" value="AMINOALKYLPHOSPHONATE N-ACETYLTRANSFERASE-RELATED-RELATED"/>
    <property type="match status" value="1"/>
</dbReference>
<evidence type="ECO:0000313" key="4">
    <source>
        <dbReference type="EMBL" id="RYU13959.1"/>
    </source>
</evidence>
<evidence type="ECO:0000259" key="3">
    <source>
        <dbReference type="PROSITE" id="PS51186"/>
    </source>
</evidence>
<dbReference type="CDD" id="cd04301">
    <property type="entry name" value="NAT_SF"/>
    <property type="match status" value="1"/>
</dbReference>
<dbReference type="Gene3D" id="3.40.630.30">
    <property type="match status" value="1"/>
</dbReference>
<dbReference type="Pfam" id="PF00583">
    <property type="entry name" value="Acetyltransf_1"/>
    <property type="match status" value="1"/>
</dbReference>
<gene>
    <name evidence="4" type="ORF">ETU37_05120</name>
</gene>
<dbReference type="InterPro" id="IPR000182">
    <property type="entry name" value="GNAT_dom"/>
</dbReference>
<dbReference type="InterPro" id="IPR050832">
    <property type="entry name" value="Bact_Acetyltransf"/>
</dbReference>
<dbReference type="PROSITE" id="PS51186">
    <property type="entry name" value="GNAT"/>
    <property type="match status" value="1"/>
</dbReference>
<evidence type="ECO:0000256" key="1">
    <source>
        <dbReference type="ARBA" id="ARBA00022679"/>
    </source>
</evidence>
<comment type="caution">
    <text evidence="4">The sequence shown here is derived from an EMBL/GenBank/DDBJ whole genome shotgun (WGS) entry which is preliminary data.</text>
</comment>
<dbReference type="Proteomes" id="UP000291189">
    <property type="component" value="Unassembled WGS sequence"/>
</dbReference>
<organism evidence="4 5">
    <name type="scientific">Nocardioides iriomotensis</name>
    <dbReference type="NCBI Taxonomy" id="715784"/>
    <lineage>
        <taxon>Bacteria</taxon>
        <taxon>Bacillati</taxon>
        <taxon>Actinomycetota</taxon>
        <taxon>Actinomycetes</taxon>
        <taxon>Propionibacteriales</taxon>
        <taxon>Nocardioidaceae</taxon>
        <taxon>Nocardioides</taxon>
    </lineage>
</organism>
<evidence type="ECO:0000313" key="5">
    <source>
        <dbReference type="Proteomes" id="UP000291189"/>
    </source>
</evidence>
<feature type="domain" description="N-acetyltransferase" evidence="3">
    <location>
        <begin position="1"/>
        <end position="143"/>
    </location>
</feature>
<dbReference type="SUPFAM" id="SSF55729">
    <property type="entry name" value="Acyl-CoA N-acyltransferases (Nat)"/>
    <property type="match status" value="1"/>
</dbReference>
<dbReference type="GO" id="GO:0016747">
    <property type="term" value="F:acyltransferase activity, transferring groups other than amino-acyl groups"/>
    <property type="evidence" value="ECO:0007669"/>
    <property type="project" value="InterPro"/>
</dbReference>
<sequence length="143" mass="16062">MVTGPRPDLEEVLTDRLVEFNVAASEAVRERFEPDNLRSNPLAAWALDGERLVGGCVGRTEDVWHWLTVDTMWVDASLRGTGLGRALLASVEDQARARGCRWAKLNTWDFQAPGFYGACGYDVYAREVDYPPGHVNHLMRKDL</sequence>
<dbReference type="AlphaFoldDB" id="A0A4Q5J810"/>
<dbReference type="OrthoDB" id="9787920at2"/>
<dbReference type="EMBL" id="SDPU01000013">
    <property type="protein sequence ID" value="RYU13959.1"/>
    <property type="molecule type" value="Genomic_DNA"/>
</dbReference>
<reference evidence="4 5" key="1">
    <citation type="submission" date="2019-01" db="EMBL/GenBank/DDBJ databases">
        <title>Nocardioides guangzhouensis sp. nov., an actinobacterium isolated from soil.</title>
        <authorList>
            <person name="Fu Y."/>
            <person name="Cai Y."/>
            <person name="Lin Z."/>
            <person name="Chen P."/>
        </authorList>
    </citation>
    <scope>NUCLEOTIDE SEQUENCE [LARGE SCALE GENOMIC DNA]</scope>
    <source>
        <strain evidence="4 5">NBRC 105384</strain>
    </source>
</reference>
<name>A0A4Q5J810_9ACTN</name>
<proteinExistence type="predicted"/>
<protein>
    <submittedName>
        <fullName evidence="4">GNAT family N-acetyltransferase</fullName>
    </submittedName>
</protein>